<keyword evidence="2 6" id="KW-0328">Glycosyltransferase</keyword>
<dbReference type="Pfam" id="PF21036">
    <property type="entry name" value="EryCIII-like_N"/>
    <property type="match status" value="1"/>
</dbReference>
<sequence length="416" mass="44915">MRVLFAVFPVAAHVFPVVPLAWALRNAGHEVRIATHPDTARVVTGAGLAAVPVGRGEDLAALTDFARNPVLSGLAGGGLDIGPGDCDDWGAKWFRTTRVFPALRPLLEELTGVAVRWRPDLVLWDPFCLPAAVAARVSGAAHARLLWGRDNIAWLYGRSVRYRHQAPDGGWPEPLEETMQQILEPYGLTFEEELVLGQWTVDPMPPGMRLPVPAVRYESVRWVPYGGGQAVPEWLHGRPSRPRVCVTLGAGEPGRLLLRENGTGIADVLDSLAGLDVELVAAVDPGSAESRLPERVRVLERIPLPQLLPGCAAVVHHGAAETLAPSAAAGVPQLIVPVPSWDEDAAAAHLVRNGAGVVLDRREFSPRSLRAALAELLRNPSFQEAATAWREELARLPGPADLVPVLEELTGHHQRF</sequence>
<dbReference type="GO" id="GO:0016757">
    <property type="term" value="F:glycosyltransferase activity"/>
    <property type="evidence" value="ECO:0007669"/>
    <property type="project" value="UniProtKB-KW"/>
</dbReference>
<dbReference type="EC" id="2.4.1.278" evidence="6"/>
<gene>
    <name evidence="6" type="primary">eryCIII6</name>
    <name evidence="6" type="ORF">S1361_37210</name>
</gene>
<evidence type="ECO:0000256" key="2">
    <source>
        <dbReference type="ARBA" id="ARBA00022676"/>
    </source>
</evidence>
<dbReference type="InterPro" id="IPR050426">
    <property type="entry name" value="Glycosyltransferase_28"/>
</dbReference>
<evidence type="ECO:0000313" key="6">
    <source>
        <dbReference type="EMBL" id="QTE03034.1"/>
    </source>
</evidence>
<dbReference type="SUPFAM" id="SSF53756">
    <property type="entry name" value="UDP-Glycosyltransferase/glycogen phosphorylase"/>
    <property type="match status" value="1"/>
</dbReference>
<feature type="domain" description="Erythromycin biosynthesis protein CIII-like N-terminal" evidence="5">
    <location>
        <begin position="22"/>
        <end position="249"/>
    </location>
</feature>
<dbReference type="Gene3D" id="3.40.50.2000">
    <property type="entry name" value="Glycogen Phosphorylase B"/>
    <property type="match status" value="2"/>
</dbReference>
<keyword evidence="7" id="KW-1185">Reference proteome</keyword>
<keyword evidence="3 6" id="KW-0808">Transferase</keyword>
<dbReference type="InterPro" id="IPR002213">
    <property type="entry name" value="UDP_glucos_trans"/>
</dbReference>
<dbReference type="RefSeq" id="WP_208036246.1">
    <property type="nucleotide sequence ID" value="NZ_CP071839.1"/>
</dbReference>
<evidence type="ECO:0000256" key="1">
    <source>
        <dbReference type="ARBA" id="ARBA00006962"/>
    </source>
</evidence>
<dbReference type="InterPro" id="IPR048284">
    <property type="entry name" value="EryCIII-like_N"/>
</dbReference>
<dbReference type="Proteomes" id="UP000663908">
    <property type="component" value="Chromosome"/>
</dbReference>
<feature type="domain" description="Erythromycin biosynthesis protein CIII-like C-terminal" evidence="4">
    <location>
        <begin position="267"/>
        <end position="409"/>
    </location>
</feature>
<evidence type="ECO:0000259" key="5">
    <source>
        <dbReference type="Pfam" id="PF21036"/>
    </source>
</evidence>
<protein>
    <submittedName>
        <fullName evidence="6">Desosaminyl transferase EryCIII</fullName>
        <ecNumber evidence="6">2.4.1.278</ecNumber>
    </submittedName>
</protein>
<name>A0ABX7U4L2_STRCY</name>
<dbReference type="CDD" id="cd03784">
    <property type="entry name" value="GT1_Gtf-like"/>
    <property type="match status" value="1"/>
</dbReference>
<accession>A0ABX7U4L2</accession>
<organism evidence="6 7">
    <name type="scientific">Streptomyces cyanogenus</name>
    <dbReference type="NCBI Taxonomy" id="80860"/>
    <lineage>
        <taxon>Bacteria</taxon>
        <taxon>Bacillati</taxon>
        <taxon>Actinomycetota</taxon>
        <taxon>Actinomycetes</taxon>
        <taxon>Kitasatosporales</taxon>
        <taxon>Streptomycetaceae</taxon>
        <taxon>Streptomyces</taxon>
    </lineage>
</organism>
<dbReference type="Pfam" id="PF06722">
    <property type="entry name" value="EryCIII-like_C"/>
    <property type="match status" value="1"/>
</dbReference>
<dbReference type="PANTHER" id="PTHR48050:SF13">
    <property type="entry name" value="STEROL 3-BETA-GLUCOSYLTRANSFERASE UGT80A2"/>
    <property type="match status" value="1"/>
</dbReference>
<comment type="similarity">
    <text evidence="1">Belongs to the glycosyltransferase 28 family.</text>
</comment>
<evidence type="ECO:0000259" key="4">
    <source>
        <dbReference type="Pfam" id="PF06722"/>
    </source>
</evidence>
<proteinExistence type="inferred from homology"/>
<evidence type="ECO:0000313" key="7">
    <source>
        <dbReference type="Proteomes" id="UP000663908"/>
    </source>
</evidence>
<evidence type="ECO:0000256" key="3">
    <source>
        <dbReference type="ARBA" id="ARBA00022679"/>
    </source>
</evidence>
<dbReference type="EMBL" id="CP071839">
    <property type="protein sequence ID" value="QTE03034.1"/>
    <property type="molecule type" value="Genomic_DNA"/>
</dbReference>
<dbReference type="InterPro" id="IPR010610">
    <property type="entry name" value="EryCIII-like_C"/>
</dbReference>
<dbReference type="PANTHER" id="PTHR48050">
    <property type="entry name" value="STEROL 3-BETA-GLUCOSYLTRANSFERASE"/>
    <property type="match status" value="1"/>
</dbReference>
<reference evidence="6 7" key="1">
    <citation type="submission" date="2021-03" db="EMBL/GenBank/DDBJ databases">
        <title>Complete genome sequence of Streptomyces cyanogenus S136, producer of anticancer angucycline landomycin A.</title>
        <authorList>
            <person name="Hrab P."/>
            <person name="Ruckert C."/>
            <person name="Busche T."/>
            <person name="Ostash I."/>
            <person name="Kalinowski J."/>
            <person name="Fedorenko V."/>
            <person name="Yushchuk O."/>
            <person name="Ostash B."/>
        </authorList>
    </citation>
    <scope>NUCLEOTIDE SEQUENCE [LARGE SCALE GENOMIC DNA]</scope>
    <source>
        <strain evidence="6 7">S136</strain>
    </source>
</reference>